<keyword evidence="6 7" id="KW-0472">Membrane</keyword>
<dbReference type="GO" id="GO:0009246">
    <property type="term" value="P:enterobacterial common antigen biosynthetic process"/>
    <property type="evidence" value="ECO:0007669"/>
    <property type="project" value="TreeGrafter"/>
</dbReference>
<dbReference type="InterPro" id="IPR002656">
    <property type="entry name" value="Acyl_transf_3_dom"/>
</dbReference>
<reference evidence="9" key="1">
    <citation type="submission" date="2019-12" db="EMBL/GenBank/DDBJ databases">
        <title>Clostridiaceae gen. nov. sp. nov., isolated from sediment in Xinjiang, China.</title>
        <authorList>
            <person name="Zhang R."/>
        </authorList>
    </citation>
    <scope>NUCLEOTIDE SEQUENCE</scope>
    <source>
        <strain evidence="9">D2Q-11</strain>
    </source>
</reference>
<feature type="transmembrane region" description="Helical" evidence="7">
    <location>
        <begin position="279"/>
        <end position="297"/>
    </location>
</feature>
<evidence type="ECO:0000313" key="9">
    <source>
        <dbReference type="EMBL" id="MBS4537869.1"/>
    </source>
</evidence>
<dbReference type="PANTHER" id="PTHR40074:SF2">
    <property type="entry name" value="O-ACETYLTRANSFERASE WECH"/>
    <property type="match status" value="1"/>
</dbReference>
<evidence type="ECO:0000256" key="4">
    <source>
        <dbReference type="ARBA" id="ARBA00022692"/>
    </source>
</evidence>
<feature type="transmembrane region" description="Helical" evidence="7">
    <location>
        <begin position="184"/>
        <end position="204"/>
    </location>
</feature>
<gene>
    <name evidence="9" type="ORF">GOQ27_05310</name>
</gene>
<feature type="transmembrane region" description="Helical" evidence="7">
    <location>
        <begin position="303"/>
        <end position="321"/>
    </location>
</feature>
<dbReference type="Pfam" id="PF01757">
    <property type="entry name" value="Acyl_transf_3"/>
    <property type="match status" value="1"/>
</dbReference>
<comment type="caution">
    <text evidence="9">The sequence shown here is derived from an EMBL/GenBank/DDBJ whole genome shotgun (WGS) entry which is preliminary data.</text>
</comment>
<feature type="transmembrane region" description="Helical" evidence="7">
    <location>
        <begin position="247"/>
        <end position="267"/>
    </location>
</feature>
<keyword evidence="10" id="KW-1185">Reference proteome</keyword>
<organism evidence="9 10">
    <name type="scientific">Anaeromonas frigoriresistens</name>
    <dbReference type="NCBI Taxonomy" id="2683708"/>
    <lineage>
        <taxon>Bacteria</taxon>
        <taxon>Bacillati</taxon>
        <taxon>Bacillota</taxon>
        <taxon>Tissierellia</taxon>
        <taxon>Tissierellales</taxon>
        <taxon>Thermohalobacteraceae</taxon>
        <taxon>Anaeromonas</taxon>
    </lineage>
</organism>
<keyword evidence="5 7" id="KW-1133">Transmembrane helix</keyword>
<keyword evidence="4 7" id="KW-0812">Transmembrane</keyword>
<sequence length="354" mass="41691">MFGNELINEKNKKKNRLIAIDYLKTISILLVIFTHAISAKFNDRILGPFWIDMAVPIFMIISGLTYSLSAKRKDINKFSEWFIWDNLKKKLTRVLIPYAVIISIEVGAYTIIDPQSFGKLLYKVTTGGWGPGSYYIPILLQLMVIFPLLFISFNKYPKSTMILAFSIHLAFDIYSNMLPIETKIYRLLIFRYLAFIMMGIMLYHYPRKVKKKGKELIVLAILSGAYIWMCTYYGYKPFIFTKWNSTSLPTVFWAFGIVVLGFKYLNYIKDNIFINIAKIISKASLHIYLVQMVYFHFDFDRFGLVFTMMAPIIIGIFFYYIETGKTVNFHFRKELRDKLYPSSPFISYRNFWQY</sequence>
<comment type="similarity">
    <text evidence="2">Belongs to the acyltransferase 3 family.</text>
</comment>
<feature type="transmembrane region" description="Helical" evidence="7">
    <location>
        <begin position="49"/>
        <end position="70"/>
    </location>
</feature>
<protein>
    <submittedName>
        <fullName evidence="9">Acyltransferase</fullName>
    </submittedName>
</protein>
<dbReference type="AlphaFoldDB" id="A0A942URD9"/>
<feature type="transmembrane region" description="Helical" evidence="7">
    <location>
        <begin position="160"/>
        <end position="178"/>
    </location>
</feature>
<evidence type="ECO:0000259" key="8">
    <source>
        <dbReference type="Pfam" id="PF01757"/>
    </source>
</evidence>
<evidence type="ECO:0000256" key="3">
    <source>
        <dbReference type="ARBA" id="ARBA00022475"/>
    </source>
</evidence>
<evidence type="ECO:0000256" key="1">
    <source>
        <dbReference type="ARBA" id="ARBA00004651"/>
    </source>
</evidence>
<evidence type="ECO:0000256" key="7">
    <source>
        <dbReference type="SAM" id="Phobius"/>
    </source>
</evidence>
<dbReference type="PANTHER" id="PTHR40074">
    <property type="entry name" value="O-ACETYLTRANSFERASE WECH"/>
    <property type="match status" value="1"/>
</dbReference>
<keyword evidence="3" id="KW-1003">Cell membrane</keyword>
<evidence type="ECO:0000313" key="10">
    <source>
        <dbReference type="Proteomes" id="UP000724672"/>
    </source>
</evidence>
<dbReference type="EMBL" id="WSFT01000022">
    <property type="protein sequence ID" value="MBS4537869.1"/>
    <property type="molecule type" value="Genomic_DNA"/>
</dbReference>
<dbReference type="GO" id="GO:0005886">
    <property type="term" value="C:plasma membrane"/>
    <property type="evidence" value="ECO:0007669"/>
    <property type="project" value="UniProtKB-SubCell"/>
</dbReference>
<feature type="transmembrane region" description="Helical" evidence="7">
    <location>
        <begin position="17"/>
        <end position="37"/>
    </location>
</feature>
<feature type="domain" description="Acyltransferase 3" evidence="8">
    <location>
        <begin position="18"/>
        <end position="314"/>
    </location>
</feature>
<dbReference type="RefSeq" id="WP_203365797.1">
    <property type="nucleotide sequence ID" value="NZ_WSFT01000022.1"/>
</dbReference>
<proteinExistence type="inferred from homology"/>
<keyword evidence="9" id="KW-0012">Acyltransferase</keyword>
<dbReference type="Proteomes" id="UP000724672">
    <property type="component" value="Unassembled WGS sequence"/>
</dbReference>
<feature type="transmembrane region" description="Helical" evidence="7">
    <location>
        <begin position="216"/>
        <end position="235"/>
    </location>
</feature>
<name>A0A942URD9_9FIRM</name>
<dbReference type="GO" id="GO:0016413">
    <property type="term" value="F:O-acetyltransferase activity"/>
    <property type="evidence" value="ECO:0007669"/>
    <property type="project" value="TreeGrafter"/>
</dbReference>
<feature type="transmembrane region" description="Helical" evidence="7">
    <location>
        <begin position="91"/>
        <end position="112"/>
    </location>
</feature>
<comment type="subcellular location">
    <subcellularLocation>
        <location evidence="1">Cell membrane</location>
        <topology evidence="1">Multi-pass membrane protein</topology>
    </subcellularLocation>
</comment>
<evidence type="ECO:0000256" key="2">
    <source>
        <dbReference type="ARBA" id="ARBA00007400"/>
    </source>
</evidence>
<feature type="transmembrane region" description="Helical" evidence="7">
    <location>
        <begin position="132"/>
        <end position="153"/>
    </location>
</feature>
<keyword evidence="9" id="KW-0808">Transferase</keyword>
<evidence type="ECO:0000256" key="5">
    <source>
        <dbReference type="ARBA" id="ARBA00022989"/>
    </source>
</evidence>
<evidence type="ECO:0000256" key="6">
    <source>
        <dbReference type="ARBA" id="ARBA00023136"/>
    </source>
</evidence>
<accession>A0A942URD9</accession>